<accession>A0ABM1UYF6</accession>
<evidence type="ECO:0000313" key="2">
    <source>
        <dbReference type="RefSeq" id="XP_027768524.1"/>
    </source>
</evidence>
<proteinExistence type="predicted"/>
<sequence length="189" mass="21709">MDYMSKWVEAIALPSNESRFVIKSLKKHIFTRFGTPGEVISDGGCLTRHTGTSLSHIVFGKACHPLAELKNQAYQAIKKLILDPELDDRKRLNLLNEIEQFRCHTYENAKLYKENTKRWHDKIIVARTFNPGEKLRSKRSSPFEVVRIMQLGAMELKGDTGPTFLVNGQRVKHYINVDSNHEALDLNDE</sequence>
<organism evidence="1 2">
    <name type="scientific">Solanum pennellii</name>
    <name type="common">Tomato</name>
    <name type="synonym">Lycopersicon pennellii</name>
    <dbReference type="NCBI Taxonomy" id="28526"/>
    <lineage>
        <taxon>Eukaryota</taxon>
        <taxon>Viridiplantae</taxon>
        <taxon>Streptophyta</taxon>
        <taxon>Embryophyta</taxon>
        <taxon>Tracheophyta</taxon>
        <taxon>Spermatophyta</taxon>
        <taxon>Magnoliopsida</taxon>
        <taxon>eudicotyledons</taxon>
        <taxon>Gunneridae</taxon>
        <taxon>Pentapetalae</taxon>
        <taxon>asterids</taxon>
        <taxon>lamiids</taxon>
        <taxon>Solanales</taxon>
        <taxon>Solanaceae</taxon>
        <taxon>Solanoideae</taxon>
        <taxon>Solaneae</taxon>
        <taxon>Solanum</taxon>
        <taxon>Solanum subgen. Lycopersicon</taxon>
    </lineage>
</organism>
<protein>
    <submittedName>
        <fullName evidence="2">Uncharacterized protein LOC114074735</fullName>
    </submittedName>
</protein>
<reference evidence="1" key="1">
    <citation type="journal article" date="2014" name="Nat. Genet.">
        <title>The genome of the stress-tolerant wild tomato species Solanum pennellii.</title>
        <authorList>
            <person name="Bolger A."/>
            <person name="Scossa F."/>
            <person name="Bolger M.E."/>
            <person name="Lanz C."/>
            <person name="Maumus F."/>
            <person name="Tohge T."/>
            <person name="Quesneville H."/>
            <person name="Alseekh S."/>
            <person name="Sorensen I."/>
            <person name="Lichtenstein G."/>
            <person name="Fich E.A."/>
            <person name="Conte M."/>
            <person name="Keller H."/>
            <person name="Schneeberger K."/>
            <person name="Schwacke R."/>
            <person name="Ofner I."/>
            <person name="Vrebalov J."/>
            <person name="Xu Y."/>
            <person name="Osorio S."/>
            <person name="Aflitos S.A."/>
            <person name="Schijlen E."/>
            <person name="Jimenez-Gomez J.M."/>
            <person name="Ryngajllo M."/>
            <person name="Kimura S."/>
            <person name="Kumar R."/>
            <person name="Koenig D."/>
            <person name="Headland L.R."/>
            <person name="Maloof J.N."/>
            <person name="Sinha N."/>
            <person name="van Ham R.C."/>
            <person name="Lankhorst R.K."/>
            <person name="Mao L."/>
            <person name="Vogel A."/>
            <person name="Arsova B."/>
            <person name="Panstruga R."/>
            <person name="Fei Z."/>
            <person name="Rose J.K."/>
            <person name="Zamir D."/>
            <person name="Carrari F."/>
            <person name="Giovannoni J.J."/>
            <person name="Weigel D."/>
            <person name="Usadel B."/>
            <person name="Fernie A.R."/>
        </authorList>
    </citation>
    <scope>NUCLEOTIDE SEQUENCE [LARGE SCALE GENOMIC DNA]</scope>
    <source>
        <strain evidence="1">cv. LA0716</strain>
    </source>
</reference>
<dbReference type="Gene3D" id="3.30.420.10">
    <property type="entry name" value="Ribonuclease H-like superfamily/Ribonuclease H"/>
    <property type="match status" value="1"/>
</dbReference>
<evidence type="ECO:0000313" key="1">
    <source>
        <dbReference type="Proteomes" id="UP000694930"/>
    </source>
</evidence>
<dbReference type="InterPro" id="IPR012337">
    <property type="entry name" value="RNaseH-like_sf"/>
</dbReference>
<dbReference type="Proteomes" id="UP000694930">
    <property type="component" value="Chromosome 11"/>
</dbReference>
<dbReference type="InterPro" id="IPR036397">
    <property type="entry name" value="RNaseH_sf"/>
</dbReference>
<keyword evidence="1" id="KW-1185">Reference proteome</keyword>
<reference evidence="2" key="2">
    <citation type="submission" date="2025-08" db="UniProtKB">
        <authorList>
            <consortium name="RefSeq"/>
        </authorList>
    </citation>
    <scope>IDENTIFICATION</scope>
</reference>
<dbReference type="SUPFAM" id="SSF53098">
    <property type="entry name" value="Ribonuclease H-like"/>
    <property type="match status" value="1"/>
</dbReference>
<name>A0ABM1UYF6_SOLPN</name>
<gene>
    <name evidence="2" type="primary">LOC114074735</name>
</gene>
<dbReference type="RefSeq" id="XP_027768524.1">
    <property type="nucleotide sequence ID" value="XM_027912723.1"/>
</dbReference>
<dbReference type="GeneID" id="114074735"/>